<evidence type="ECO:0000313" key="7">
    <source>
        <dbReference type="Proteomes" id="UP000245778"/>
    </source>
</evidence>
<dbReference type="Pfam" id="PF03602">
    <property type="entry name" value="Cons_hypoth95"/>
    <property type="match status" value="1"/>
</dbReference>
<dbReference type="SUPFAM" id="SSF53335">
    <property type="entry name" value="S-adenosyl-L-methionine-dependent methyltransferases"/>
    <property type="match status" value="1"/>
</dbReference>
<evidence type="ECO:0000313" key="4">
    <source>
        <dbReference type="EMBL" id="ALP93414.1"/>
    </source>
</evidence>
<evidence type="ECO:0000256" key="1">
    <source>
        <dbReference type="ARBA" id="ARBA00022603"/>
    </source>
</evidence>
<keyword evidence="6" id="KW-1185">Reference proteome</keyword>
<reference evidence="5 7" key="3">
    <citation type="submission" date="2018-04" db="EMBL/GenBank/DDBJ databases">
        <title>Genomic Encyclopedia of Type Strains, Phase IV (KMG-IV): sequencing the most valuable type-strain genomes for metagenomic binning, comparative biology and taxonomic classification.</title>
        <authorList>
            <person name="Goeker M."/>
        </authorList>
    </citation>
    <scope>NUCLEOTIDE SEQUENCE [LARGE SCALE GENOMIC DNA]</scope>
    <source>
        <strain evidence="5 7">DSM 26588</strain>
    </source>
</reference>
<dbReference type="GO" id="GO:0031167">
    <property type="term" value="P:rRNA methylation"/>
    <property type="evidence" value="ECO:0007669"/>
    <property type="project" value="InterPro"/>
</dbReference>
<name>A0A0S2W235_9FIRM</name>
<proteinExistence type="predicted"/>
<dbReference type="Proteomes" id="UP000064844">
    <property type="component" value="Chromosome"/>
</dbReference>
<dbReference type="GeneID" id="93229751"/>
<keyword evidence="1 4" id="KW-0489">Methyltransferase</keyword>
<dbReference type="OrthoDB" id="9803017at2"/>
<dbReference type="GO" id="GO:0003676">
    <property type="term" value="F:nucleic acid binding"/>
    <property type="evidence" value="ECO:0007669"/>
    <property type="project" value="InterPro"/>
</dbReference>
<dbReference type="eggNOG" id="COG0742">
    <property type="taxonomic scope" value="Bacteria"/>
</dbReference>
<evidence type="ECO:0000313" key="6">
    <source>
        <dbReference type="Proteomes" id="UP000064844"/>
    </source>
</evidence>
<dbReference type="CDD" id="cd02440">
    <property type="entry name" value="AdoMet_MTases"/>
    <property type="match status" value="1"/>
</dbReference>
<evidence type="ECO:0000256" key="3">
    <source>
        <dbReference type="SAM" id="MobiDB-lite"/>
    </source>
</evidence>
<dbReference type="EMBL" id="CP011307">
    <property type="protein sequence ID" value="ALP93414.1"/>
    <property type="molecule type" value="Genomic_DNA"/>
</dbReference>
<dbReference type="InterPro" id="IPR002052">
    <property type="entry name" value="DNA_methylase_N6_adenine_CS"/>
</dbReference>
<dbReference type="GO" id="GO:0008168">
    <property type="term" value="F:methyltransferase activity"/>
    <property type="evidence" value="ECO:0007669"/>
    <property type="project" value="UniProtKB-KW"/>
</dbReference>
<feature type="region of interest" description="Disordered" evidence="3">
    <location>
        <begin position="1"/>
        <end position="22"/>
    </location>
</feature>
<evidence type="ECO:0000313" key="5">
    <source>
        <dbReference type="EMBL" id="PVY58796.1"/>
    </source>
</evidence>
<sequence length="182" mass="20463">MRVITGSAKGRKLKELQGRETRPTTDRVKEGLFNIIQFDIEGRRVLDLFAGTGQLGIECLSRGADRCTFVDLRKEAAALIRENLTWCALQERAQVIQGDYLAYLTRCGEKFDLILLDPPYGSGLLEKALESIAAIDILSENGIMVCESAVEQVLPELKSPYTRGKDYRYGKIKLTVYRRDAD</sequence>
<keyword evidence="2 4" id="KW-0808">Transferase</keyword>
<dbReference type="PANTHER" id="PTHR43542">
    <property type="entry name" value="METHYLTRANSFERASE"/>
    <property type="match status" value="1"/>
</dbReference>
<reference evidence="4 6" key="1">
    <citation type="journal article" date="2015" name="Nat. Commun.">
        <title>Production of butyrate from lysine and the Amadori product fructoselysine by a human gut commensal.</title>
        <authorList>
            <person name="Bui T.P."/>
            <person name="Ritari J."/>
            <person name="Boeren S."/>
            <person name="de Waard P."/>
            <person name="Plugge C.M."/>
            <person name="de Vos W.M."/>
        </authorList>
    </citation>
    <scope>NUCLEOTIDE SEQUENCE [LARGE SCALE GENOMIC DNA]</scope>
    <source>
        <strain evidence="4 6">AF211</strain>
    </source>
</reference>
<feature type="compositionally biased region" description="Basic and acidic residues" evidence="3">
    <location>
        <begin position="13"/>
        <end position="22"/>
    </location>
</feature>
<gene>
    <name evidence="5" type="ORF">C7373_10384</name>
    <name evidence="4" type="ORF">IB211_01021</name>
</gene>
<evidence type="ECO:0000256" key="2">
    <source>
        <dbReference type="ARBA" id="ARBA00022679"/>
    </source>
</evidence>
<dbReference type="Gene3D" id="3.40.50.150">
    <property type="entry name" value="Vaccinia Virus protein VP39"/>
    <property type="match status" value="1"/>
</dbReference>
<dbReference type="EMBL" id="QEKK01000003">
    <property type="protein sequence ID" value="PVY58796.1"/>
    <property type="molecule type" value="Genomic_DNA"/>
</dbReference>
<reference evidence="6" key="2">
    <citation type="submission" date="2015-04" db="EMBL/GenBank/DDBJ databases">
        <title>A butyrogenic pathway from the amino acid lysine in a human gut commensal.</title>
        <authorList>
            <person name="de Vos W.M."/>
            <person name="Bui N.T.P."/>
            <person name="Plugge C.M."/>
            <person name="Ritari J."/>
        </authorList>
    </citation>
    <scope>NUCLEOTIDE SEQUENCE [LARGE SCALE GENOMIC DNA]</scope>
    <source>
        <strain evidence="6">AF211</strain>
    </source>
</reference>
<organism evidence="4 6">
    <name type="scientific">Intestinimonas butyriciproducens</name>
    <dbReference type="NCBI Taxonomy" id="1297617"/>
    <lineage>
        <taxon>Bacteria</taxon>
        <taxon>Bacillati</taxon>
        <taxon>Bacillota</taxon>
        <taxon>Clostridia</taxon>
        <taxon>Eubacteriales</taxon>
        <taxon>Intestinimonas</taxon>
    </lineage>
</organism>
<dbReference type="PIRSF" id="PIRSF004553">
    <property type="entry name" value="CHP00095"/>
    <property type="match status" value="1"/>
</dbReference>
<dbReference type="STRING" id="1297617.IB211_01021"/>
<dbReference type="RefSeq" id="WP_033116231.1">
    <property type="nucleotide sequence ID" value="NZ_CALICV010000085.1"/>
</dbReference>
<dbReference type="NCBIfam" id="TIGR00095">
    <property type="entry name" value="16S rRNA (guanine(966)-N(2))-methyltransferase RsmD"/>
    <property type="match status" value="1"/>
</dbReference>
<dbReference type="PANTHER" id="PTHR43542:SF1">
    <property type="entry name" value="METHYLTRANSFERASE"/>
    <property type="match status" value="1"/>
</dbReference>
<dbReference type="PATRIC" id="fig|1297617.4.peg.1041"/>
<dbReference type="AlphaFoldDB" id="A0A0S2W235"/>
<accession>A0A0S2W235</accession>
<protein>
    <submittedName>
        <fullName evidence="5">16S rRNA (Guanine(966)-N(2))-methyltransferase RsmD</fullName>
    </submittedName>
    <submittedName>
        <fullName evidence="4">Ribosomal RNA small subunit methyltransferase D</fullName>
    </submittedName>
</protein>
<dbReference type="InterPro" id="IPR004398">
    <property type="entry name" value="RNA_MeTrfase_RsmD"/>
</dbReference>
<dbReference type="Proteomes" id="UP000245778">
    <property type="component" value="Unassembled WGS sequence"/>
</dbReference>
<dbReference type="PROSITE" id="PS00092">
    <property type="entry name" value="N6_MTASE"/>
    <property type="match status" value="1"/>
</dbReference>
<dbReference type="KEGG" id="ibu:IB211_01021"/>
<dbReference type="InterPro" id="IPR029063">
    <property type="entry name" value="SAM-dependent_MTases_sf"/>
</dbReference>